<feature type="coiled-coil region" evidence="7">
    <location>
        <begin position="340"/>
        <end position="367"/>
    </location>
</feature>
<dbReference type="AlphaFoldDB" id="A0AA36B3U1"/>
<feature type="compositionally biased region" description="Low complexity" evidence="8">
    <location>
        <begin position="102"/>
        <end position="119"/>
    </location>
</feature>
<dbReference type="Pfam" id="PF01302">
    <property type="entry name" value="CAP_GLY"/>
    <property type="match status" value="1"/>
</dbReference>
<name>A0AA36B3U1_OCTVU</name>
<feature type="compositionally biased region" description="Polar residues" evidence="8">
    <location>
        <begin position="219"/>
        <end position="231"/>
    </location>
</feature>
<keyword evidence="11" id="KW-1185">Reference proteome</keyword>
<accession>A0AA36B3U1</accession>
<feature type="domain" description="CAP-Gly" evidence="9">
    <location>
        <begin position="529"/>
        <end position="571"/>
    </location>
</feature>
<organism evidence="10 11">
    <name type="scientific">Octopus vulgaris</name>
    <name type="common">Common octopus</name>
    <dbReference type="NCBI Taxonomy" id="6645"/>
    <lineage>
        <taxon>Eukaryota</taxon>
        <taxon>Metazoa</taxon>
        <taxon>Spiralia</taxon>
        <taxon>Lophotrochozoa</taxon>
        <taxon>Mollusca</taxon>
        <taxon>Cephalopoda</taxon>
        <taxon>Coleoidea</taxon>
        <taxon>Octopodiformes</taxon>
        <taxon>Octopoda</taxon>
        <taxon>Incirrata</taxon>
        <taxon>Octopodidae</taxon>
        <taxon>Octopus</taxon>
    </lineage>
</organism>
<keyword evidence="5 7" id="KW-0175">Coiled coil</keyword>
<keyword evidence="6" id="KW-0206">Cytoskeleton</keyword>
<dbReference type="PANTHER" id="PTHR18916">
    <property type="entry name" value="DYNACTIN 1-RELATED MICROTUBULE-BINDING"/>
    <property type="match status" value="1"/>
</dbReference>
<dbReference type="SMART" id="SM01052">
    <property type="entry name" value="CAP_GLY"/>
    <property type="match status" value="1"/>
</dbReference>
<dbReference type="PANTHER" id="PTHR18916:SF6">
    <property type="entry name" value="DYNACTIN SUBUNIT 1"/>
    <property type="match status" value="1"/>
</dbReference>
<evidence type="ECO:0000256" key="3">
    <source>
        <dbReference type="ARBA" id="ARBA00022701"/>
    </source>
</evidence>
<keyword evidence="3" id="KW-0493">Microtubule</keyword>
<evidence type="ECO:0000256" key="2">
    <source>
        <dbReference type="ARBA" id="ARBA00022490"/>
    </source>
</evidence>
<keyword evidence="4" id="KW-0243">Dynein</keyword>
<dbReference type="PROSITE" id="PS50245">
    <property type="entry name" value="CAP_GLY_2"/>
    <property type="match status" value="1"/>
</dbReference>
<dbReference type="EMBL" id="OX597821">
    <property type="protein sequence ID" value="CAI9726868.1"/>
    <property type="molecule type" value="Genomic_DNA"/>
</dbReference>
<reference evidence="10" key="1">
    <citation type="submission" date="2023-08" db="EMBL/GenBank/DDBJ databases">
        <authorList>
            <person name="Alioto T."/>
            <person name="Alioto T."/>
            <person name="Gomez Garrido J."/>
        </authorList>
    </citation>
    <scope>NUCLEOTIDE SEQUENCE</scope>
</reference>
<dbReference type="InterPro" id="IPR036859">
    <property type="entry name" value="CAP-Gly_dom_sf"/>
</dbReference>
<dbReference type="Proteomes" id="UP001162480">
    <property type="component" value="Chromosome 8"/>
</dbReference>
<evidence type="ECO:0000256" key="7">
    <source>
        <dbReference type="SAM" id="Coils"/>
    </source>
</evidence>
<dbReference type="GO" id="GO:0030286">
    <property type="term" value="C:dynein complex"/>
    <property type="evidence" value="ECO:0007669"/>
    <property type="project" value="UniProtKB-KW"/>
</dbReference>
<dbReference type="GO" id="GO:0005819">
    <property type="term" value="C:spindle"/>
    <property type="evidence" value="ECO:0007669"/>
    <property type="project" value="UniProtKB-SubCell"/>
</dbReference>
<feature type="compositionally biased region" description="Basic and acidic residues" evidence="8">
    <location>
        <begin position="284"/>
        <end position="300"/>
    </location>
</feature>
<evidence type="ECO:0000313" key="11">
    <source>
        <dbReference type="Proteomes" id="UP001162480"/>
    </source>
</evidence>
<feature type="compositionally biased region" description="Low complexity" evidence="8">
    <location>
        <begin position="141"/>
        <end position="154"/>
    </location>
</feature>
<evidence type="ECO:0000256" key="5">
    <source>
        <dbReference type="ARBA" id="ARBA00023054"/>
    </source>
</evidence>
<dbReference type="InterPro" id="IPR000938">
    <property type="entry name" value="CAP-Gly_domain"/>
</dbReference>
<feature type="region of interest" description="Disordered" evidence="8">
    <location>
        <begin position="102"/>
        <end position="316"/>
    </location>
</feature>
<sequence>MDMDGNTSDHSLPSSDHTGGTWIQSWEKDIHSVSRLNLESNNELNGLVEDKEIAARAVALVVNSSRKGIVPLCADVANLLRAKKSLEKDILLLKQQNNVLHSSSASMHTSHSTSPTPTSLNSYQDGSTLNDPNAQERSRPCSRCSQSSSVLSNSPKTDKLRGHKLSGYSYSPNHNNNNHNNNNNNNNNNSSNDVHSITPVINKLADSPTSPSRFRASKYATTQPNSSTEPSPKTLHNGIITQAIIHHPPDSRPNSTDLPPESPTSLCDVPADVCSLTESSSSDRPSEELTDDGHKRKDSLPEIVSKPIPHLPKSNATVSKEVQCLLSPSIEDEDNYSQSSQKLAENLAEALQEIEILKRKIKELETNQLSSQPAEQPSFITSPPPAAVQIVQPIPSMSIPIKDSQEEPDVMIVKGRVKEQVKIFGRQCSPLQSQQDLTSTPSLVNGSRKVCPAVPKKPVRNPFACPLPLCKCESCMQAVATAGSDGRLPTTDQLIRSYPVSPTLHVRLNDHIMVRGNRTGHIRYIGHLDKMDSANTVFIGLELDAPVGVNDGFFSGKRYFECLKDYGMFVTFNEVVCLVKKVSSIKQALGMSVPSKEASEPLCNSGADILDQFSCRKTRVKNDSNEVEIEEQVALLSESIRL</sequence>
<evidence type="ECO:0000313" key="10">
    <source>
        <dbReference type="EMBL" id="CAI9726868.1"/>
    </source>
</evidence>
<protein>
    <recommendedName>
        <fullName evidence="9">CAP-Gly domain-containing protein</fullName>
    </recommendedName>
</protein>
<evidence type="ECO:0000259" key="9">
    <source>
        <dbReference type="PROSITE" id="PS50245"/>
    </source>
</evidence>
<proteinExistence type="predicted"/>
<evidence type="ECO:0000256" key="6">
    <source>
        <dbReference type="ARBA" id="ARBA00023212"/>
    </source>
</evidence>
<gene>
    <name evidence="10" type="ORF">OCTVUL_1B017397</name>
</gene>
<feature type="compositionally biased region" description="Polar residues" evidence="8">
    <location>
        <begin position="120"/>
        <end position="133"/>
    </location>
</feature>
<evidence type="ECO:0000256" key="1">
    <source>
        <dbReference type="ARBA" id="ARBA00004186"/>
    </source>
</evidence>
<comment type="subcellular location">
    <subcellularLocation>
        <location evidence="1">Cytoplasm</location>
        <location evidence="1">Cytoskeleton</location>
        <location evidence="1">Spindle</location>
    </subcellularLocation>
</comment>
<dbReference type="Gene3D" id="2.30.30.190">
    <property type="entry name" value="CAP Gly-rich-like domain"/>
    <property type="match status" value="1"/>
</dbReference>
<evidence type="ECO:0000256" key="4">
    <source>
        <dbReference type="ARBA" id="ARBA00023017"/>
    </source>
</evidence>
<dbReference type="SUPFAM" id="SSF74924">
    <property type="entry name" value="Cap-Gly domain"/>
    <property type="match status" value="1"/>
</dbReference>
<feature type="compositionally biased region" description="Low complexity" evidence="8">
    <location>
        <begin position="173"/>
        <end position="192"/>
    </location>
</feature>
<keyword evidence="2" id="KW-0963">Cytoplasm</keyword>
<dbReference type="GO" id="GO:0005874">
    <property type="term" value="C:microtubule"/>
    <property type="evidence" value="ECO:0007669"/>
    <property type="project" value="UniProtKB-KW"/>
</dbReference>
<evidence type="ECO:0000256" key="8">
    <source>
        <dbReference type="SAM" id="MobiDB-lite"/>
    </source>
</evidence>